<dbReference type="InterPro" id="IPR055290">
    <property type="entry name" value="At3g26010-like"/>
</dbReference>
<dbReference type="InterPro" id="IPR017451">
    <property type="entry name" value="F-box-assoc_interact_dom"/>
</dbReference>
<dbReference type="EMBL" id="OIVN01000691">
    <property type="protein sequence ID" value="SPC84150.1"/>
    <property type="molecule type" value="Genomic_DNA"/>
</dbReference>
<dbReference type="InterPro" id="IPR056592">
    <property type="entry name" value="Beta-prop_At3g26010-like"/>
</dbReference>
<feature type="domain" description="F-box protein At3g26010-like beta-propeller" evidence="2">
    <location>
        <begin position="124"/>
        <end position="409"/>
    </location>
</feature>
<accession>A0A2N9FAW7</accession>
<dbReference type="InterPro" id="IPR036047">
    <property type="entry name" value="F-box-like_dom_sf"/>
</dbReference>
<dbReference type="Pfam" id="PF00646">
    <property type="entry name" value="F-box"/>
    <property type="match status" value="1"/>
</dbReference>
<organism evidence="3">
    <name type="scientific">Fagus sylvatica</name>
    <name type="common">Beechnut</name>
    <dbReference type="NCBI Taxonomy" id="28930"/>
    <lineage>
        <taxon>Eukaryota</taxon>
        <taxon>Viridiplantae</taxon>
        <taxon>Streptophyta</taxon>
        <taxon>Embryophyta</taxon>
        <taxon>Tracheophyta</taxon>
        <taxon>Spermatophyta</taxon>
        <taxon>Magnoliopsida</taxon>
        <taxon>eudicotyledons</taxon>
        <taxon>Gunneridae</taxon>
        <taxon>Pentapetalae</taxon>
        <taxon>rosids</taxon>
        <taxon>fabids</taxon>
        <taxon>Fagales</taxon>
        <taxon>Fagaceae</taxon>
        <taxon>Fagus</taxon>
    </lineage>
</organism>
<dbReference type="PANTHER" id="PTHR35546">
    <property type="entry name" value="F-BOX PROTEIN INTERACTION DOMAIN PROTEIN-RELATED"/>
    <property type="match status" value="1"/>
</dbReference>
<evidence type="ECO:0000259" key="2">
    <source>
        <dbReference type="Pfam" id="PF24750"/>
    </source>
</evidence>
<evidence type="ECO:0000259" key="1">
    <source>
        <dbReference type="Pfam" id="PF00646"/>
    </source>
</evidence>
<reference evidence="3" key="1">
    <citation type="submission" date="2018-02" db="EMBL/GenBank/DDBJ databases">
        <authorList>
            <person name="Cohen D.B."/>
            <person name="Kent A.D."/>
        </authorList>
    </citation>
    <scope>NUCLEOTIDE SEQUENCE</scope>
</reference>
<protein>
    <submittedName>
        <fullName evidence="3">Uncharacterized protein</fullName>
    </submittedName>
</protein>
<feature type="domain" description="F-box" evidence="1">
    <location>
        <begin position="43"/>
        <end position="82"/>
    </location>
</feature>
<dbReference type="Gene3D" id="1.20.1280.50">
    <property type="match status" value="1"/>
</dbReference>
<gene>
    <name evidence="3" type="ORF">FSB_LOCUS12032</name>
</gene>
<dbReference type="SUPFAM" id="SSF81383">
    <property type="entry name" value="F-box domain"/>
    <property type="match status" value="1"/>
</dbReference>
<name>A0A2N9FAW7_FAGSY</name>
<proteinExistence type="predicted"/>
<dbReference type="NCBIfam" id="TIGR01640">
    <property type="entry name" value="F_box_assoc_1"/>
    <property type="match status" value="1"/>
</dbReference>
<dbReference type="AlphaFoldDB" id="A0A2N9FAW7"/>
<dbReference type="PANTHER" id="PTHR35546:SF130">
    <property type="entry name" value="EXPRESSED PROTEIN"/>
    <property type="match status" value="1"/>
</dbReference>
<sequence>MEKSWRWNQSLVPKEEDLEDAIQSPCRKRSRIKEEDPDDLININKLPDAMLSEILYRLPCRLALQCKSLSKRWFSLVSDPYFICGFIDHHSDCSSQPFNLLLQNKLNYFTCRKDIKVFPSNNSDLPRRNYFLKFLNPDFGMSIQASFNDLVLVFSKAKRKYHICNPLIREWLTLPRPPIEKTNSFMAGFICDSYSRYKVVRIYNPSKPKTTQLEMEIFCSETGKWRNSVVSSPRELNFSTIDSMRTGVVACNGMLHWLDTCYNDELNVKVKGIVVFDPFNDTERCLYIDPPINYHTPEGYNSIGMFQGRLRILQFACYPHVAVKATRFSVWELEDYSNAGTWCMKHEVYFDKIVSEERFTVINMDQIQRPYLPLMNFVAFHPNDGELVFLQFLNYLVLCNMQTKVLNIAGTIPYDYICSFHLLLQTPWPTPIHSSESTRRGLICRCHRCQYCRHRCRCRRRQCRGLLITLRI</sequence>
<evidence type="ECO:0000313" key="3">
    <source>
        <dbReference type="EMBL" id="SPC84150.1"/>
    </source>
</evidence>
<dbReference type="InterPro" id="IPR001810">
    <property type="entry name" value="F-box_dom"/>
</dbReference>
<dbReference type="Pfam" id="PF24750">
    <property type="entry name" value="b-prop_At3g26010-like"/>
    <property type="match status" value="1"/>
</dbReference>